<sequence length="51" mass="5340">MKQLLRKLILLLLMPVTLALAGCGAYARTPNSSSSVEAYGVIDVGVQHGSP</sequence>
<dbReference type="EMBL" id="JADOEL010000007">
    <property type="protein sequence ID" value="MBF8178196.1"/>
    <property type="molecule type" value="Genomic_DNA"/>
</dbReference>
<keyword evidence="3" id="KW-1185">Reference proteome</keyword>
<protein>
    <recommendedName>
        <fullName evidence="4">Lipoprotein</fullName>
    </recommendedName>
</protein>
<evidence type="ECO:0008006" key="4">
    <source>
        <dbReference type="Google" id="ProtNLM"/>
    </source>
</evidence>
<reference evidence="2 3" key="1">
    <citation type="submission" date="2020-11" db="EMBL/GenBank/DDBJ databases">
        <title>WGS of Herminiimonas contaminans strain Marseille-Q4544 isolated from planarians Schmidtea mediterranea.</title>
        <authorList>
            <person name="Kangale L."/>
        </authorList>
    </citation>
    <scope>NUCLEOTIDE SEQUENCE [LARGE SCALE GENOMIC DNA]</scope>
    <source>
        <strain evidence="2 3">Marseille-Q4544</strain>
    </source>
</reference>
<feature type="signal peptide" evidence="1">
    <location>
        <begin position="1"/>
        <end position="21"/>
    </location>
</feature>
<gene>
    <name evidence="2" type="ORF">IXC47_10925</name>
</gene>
<dbReference type="RefSeq" id="WP_195875660.1">
    <property type="nucleotide sequence ID" value="NZ_JADOEL010000007.1"/>
</dbReference>
<dbReference type="PROSITE" id="PS51257">
    <property type="entry name" value="PROKAR_LIPOPROTEIN"/>
    <property type="match status" value="1"/>
</dbReference>
<keyword evidence="1" id="KW-0732">Signal</keyword>
<organism evidence="2 3">
    <name type="scientific">Herminiimonas contaminans</name>
    <dbReference type="NCBI Taxonomy" id="1111140"/>
    <lineage>
        <taxon>Bacteria</taxon>
        <taxon>Pseudomonadati</taxon>
        <taxon>Pseudomonadota</taxon>
        <taxon>Betaproteobacteria</taxon>
        <taxon>Burkholderiales</taxon>
        <taxon>Oxalobacteraceae</taxon>
        <taxon>Herminiimonas</taxon>
    </lineage>
</organism>
<feature type="chain" id="PRO_5045676308" description="Lipoprotein" evidence="1">
    <location>
        <begin position="22"/>
        <end position="51"/>
    </location>
</feature>
<proteinExistence type="predicted"/>
<evidence type="ECO:0000313" key="2">
    <source>
        <dbReference type="EMBL" id="MBF8178196.1"/>
    </source>
</evidence>
<name>A0ABS0ETR3_9BURK</name>
<dbReference type="Proteomes" id="UP000657372">
    <property type="component" value="Unassembled WGS sequence"/>
</dbReference>
<comment type="caution">
    <text evidence="2">The sequence shown here is derived from an EMBL/GenBank/DDBJ whole genome shotgun (WGS) entry which is preliminary data.</text>
</comment>
<evidence type="ECO:0000256" key="1">
    <source>
        <dbReference type="SAM" id="SignalP"/>
    </source>
</evidence>
<evidence type="ECO:0000313" key="3">
    <source>
        <dbReference type="Proteomes" id="UP000657372"/>
    </source>
</evidence>
<accession>A0ABS0ETR3</accession>